<organism evidence="2">
    <name type="scientific">freshwater metagenome</name>
    <dbReference type="NCBI Taxonomy" id="449393"/>
    <lineage>
        <taxon>unclassified sequences</taxon>
        <taxon>metagenomes</taxon>
        <taxon>ecological metagenomes</taxon>
    </lineage>
</organism>
<dbReference type="PANTHER" id="PTHR42951:SF22">
    <property type="entry name" value="METALLO BETA-LACTAMASE SUPERFAMILY LIPOPROTEIN"/>
    <property type="match status" value="1"/>
</dbReference>
<dbReference type="EMBL" id="CAFBNE010000107">
    <property type="protein sequence ID" value="CAB4965179.1"/>
    <property type="molecule type" value="Genomic_DNA"/>
</dbReference>
<gene>
    <name evidence="2" type="ORF">UFOPK3772_02618</name>
</gene>
<feature type="domain" description="Metallo-beta-lactamase" evidence="1">
    <location>
        <begin position="55"/>
        <end position="254"/>
    </location>
</feature>
<dbReference type="InterPro" id="IPR050855">
    <property type="entry name" value="NDM-1-like"/>
</dbReference>
<reference evidence="2" key="1">
    <citation type="submission" date="2020-05" db="EMBL/GenBank/DDBJ databases">
        <authorList>
            <person name="Chiriac C."/>
            <person name="Salcher M."/>
            <person name="Ghai R."/>
            <person name="Kavagutti S V."/>
        </authorList>
    </citation>
    <scope>NUCLEOTIDE SEQUENCE</scope>
</reference>
<dbReference type="CDD" id="cd07726">
    <property type="entry name" value="ST1585-like_MBL-fold"/>
    <property type="match status" value="1"/>
</dbReference>
<accession>A0A6J7LGQ4</accession>
<dbReference type="SUPFAM" id="SSF56281">
    <property type="entry name" value="Metallo-hydrolase/oxidoreductase"/>
    <property type="match status" value="1"/>
</dbReference>
<dbReference type="InterPro" id="IPR001279">
    <property type="entry name" value="Metallo-B-lactamas"/>
</dbReference>
<dbReference type="Gene3D" id="3.60.15.10">
    <property type="entry name" value="Ribonuclease Z/Hydroxyacylglutathione hydrolase-like"/>
    <property type="match status" value="1"/>
</dbReference>
<dbReference type="SMART" id="SM00849">
    <property type="entry name" value="Lactamase_B"/>
    <property type="match status" value="1"/>
</dbReference>
<dbReference type="Pfam" id="PF00753">
    <property type="entry name" value="Lactamase_B"/>
    <property type="match status" value="1"/>
</dbReference>
<proteinExistence type="predicted"/>
<dbReference type="AlphaFoldDB" id="A0A6J7LGQ4"/>
<dbReference type="InterPro" id="IPR037482">
    <property type="entry name" value="ST1585_MBL-fold"/>
</dbReference>
<protein>
    <submittedName>
        <fullName evidence="2">Unannotated protein</fullName>
    </submittedName>
</protein>
<dbReference type="PANTHER" id="PTHR42951">
    <property type="entry name" value="METALLO-BETA-LACTAMASE DOMAIN-CONTAINING"/>
    <property type="match status" value="1"/>
</dbReference>
<name>A0A6J7LGQ4_9ZZZZ</name>
<dbReference type="InterPro" id="IPR036866">
    <property type="entry name" value="RibonucZ/Hydroxyglut_hydro"/>
</dbReference>
<evidence type="ECO:0000259" key="1">
    <source>
        <dbReference type="SMART" id="SM00849"/>
    </source>
</evidence>
<sequence>MNLGQRSGLLCTTAHRKNAPVENTGEETALHTSDVTDLGNDVFMIDTRMGGYEGITASYLIRGSKPCLIETGTARSAPIVMGQLAALGIAPGDLATIVVTHIHLDHAGGVGDLAQLFPRAQVAVHEKGARHLADPARLVASAHRVFGEAMDRLFGDLLPTPVERITPLGDTGVIDLGDGRSLTTFHNPGHASHHVGLVDSLTRDLYTGDAAGVYIPETAEVRPSTPPPDFDLALTLDSLQVMSQVGASRLLFSHYGPVTDVASTLDASEAQLHYWVESVERARGETEDLDHAIALVQERDRARHAAFYSDPALVEKYEALSSIGANVMGISRWMDRPLEDPQPLR</sequence>
<evidence type="ECO:0000313" key="2">
    <source>
        <dbReference type="EMBL" id="CAB4965179.1"/>
    </source>
</evidence>